<gene>
    <name evidence="1" type="ORF">K444DRAFT_665370</name>
</gene>
<sequence>MPLQEISSNDFHSIEPGSHKRIYSEIDETEDTIANKHVKLNPEARVKDLEAQIYELHEFILSKDLASEAPPSIRERLEAHDGAAQKLSDSIRRRIDEVYEPLWEGSCNGRKTGISSVDIADAMVDFVPEIRRLANINGSLNLAFDLMMHLANHYYGELDGGGDGGDQLCDGPADDLLVQILQRMEEEVLCFKPEKELATLKAHAKELDDYGLVHLHIFRVSVHHFQQVSSTRYSSRLPRLPFNLLFSKVISPLRAAPSSITIPSVERPSSLVEGFIQSTPNKAAKLELKDERIKELEAKLVELYQFIIEENMLAKANPLVRQQIQNHPGAAKRCDTAIKTWIITAYEKSKDDERFDRASSAMAKFVPEIEQLSEVLESLELGFNQVLFLGNIHYIAMIVTNIMAKKMMKKDPNFMPTQEVVRLEEQIQDLKQKKEVGAHFPDSFDLMWSWVEGLETVHTFPDAIKAEISAEYAHIIIGEKKMKKRLWTTRFDAWDGLATFDLVLYLGRHSYLEAPYQFRNRSRSRLDTAMDVLLEVATATKEKQPGFRPQRVADALRCEIEFLAETEVQTYFAKSFNLLSSWLPEPSKAYAEEVQNEIMARISKAHKVQEKRLEVYALDQKCPMPDWLGGKRVEFFEDVNALGQKVEGVLPAIDLLIHLGECSYPRKELCGPLYGRSMKENMSRCEFDKEG</sequence>
<reference evidence="1 2" key="1">
    <citation type="submission" date="2016-04" db="EMBL/GenBank/DDBJ databases">
        <title>A degradative enzymes factory behind the ericoid mycorrhizal symbiosis.</title>
        <authorList>
            <consortium name="DOE Joint Genome Institute"/>
            <person name="Martino E."/>
            <person name="Morin E."/>
            <person name="Grelet G."/>
            <person name="Kuo A."/>
            <person name="Kohler A."/>
            <person name="Daghino S."/>
            <person name="Barry K."/>
            <person name="Choi C."/>
            <person name="Cichocki N."/>
            <person name="Clum A."/>
            <person name="Copeland A."/>
            <person name="Hainaut M."/>
            <person name="Haridas S."/>
            <person name="Labutti K."/>
            <person name="Lindquist E."/>
            <person name="Lipzen A."/>
            <person name="Khouja H.-R."/>
            <person name="Murat C."/>
            <person name="Ohm R."/>
            <person name="Olson A."/>
            <person name="Spatafora J."/>
            <person name="Veneault-Fourrey C."/>
            <person name="Henrissat B."/>
            <person name="Grigoriev I."/>
            <person name="Martin F."/>
            <person name="Perotto S."/>
        </authorList>
    </citation>
    <scope>NUCLEOTIDE SEQUENCE [LARGE SCALE GENOMIC DNA]</scope>
    <source>
        <strain evidence="1 2">E</strain>
    </source>
</reference>
<dbReference type="AlphaFoldDB" id="A0A2J6T1J5"/>
<evidence type="ECO:0000313" key="1">
    <source>
        <dbReference type="EMBL" id="PMD56898.1"/>
    </source>
</evidence>
<dbReference type="RefSeq" id="XP_024733802.1">
    <property type="nucleotide sequence ID" value="XM_024887061.1"/>
</dbReference>
<protein>
    <submittedName>
        <fullName evidence="1">Uncharacterized protein</fullName>
    </submittedName>
</protein>
<dbReference type="InParanoid" id="A0A2J6T1J5"/>
<dbReference type="EMBL" id="KZ613847">
    <property type="protein sequence ID" value="PMD56898.1"/>
    <property type="molecule type" value="Genomic_DNA"/>
</dbReference>
<accession>A0A2J6T1J5</accession>
<proteinExistence type="predicted"/>
<evidence type="ECO:0000313" key="2">
    <source>
        <dbReference type="Proteomes" id="UP000235371"/>
    </source>
</evidence>
<dbReference type="GeneID" id="36595137"/>
<name>A0A2J6T1J5_9HELO</name>
<keyword evidence="2" id="KW-1185">Reference proteome</keyword>
<dbReference type="Proteomes" id="UP000235371">
    <property type="component" value="Unassembled WGS sequence"/>
</dbReference>
<dbReference type="OrthoDB" id="3474385at2759"/>
<organism evidence="1 2">
    <name type="scientific">Hyaloscypha bicolor E</name>
    <dbReference type="NCBI Taxonomy" id="1095630"/>
    <lineage>
        <taxon>Eukaryota</taxon>
        <taxon>Fungi</taxon>
        <taxon>Dikarya</taxon>
        <taxon>Ascomycota</taxon>
        <taxon>Pezizomycotina</taxon>
        <taxon>Leotiomycetes</taxon>
        <taxon>Helotiales</taxon>
        <taxon>Hyaloscyphaceae</taxon>
        <taxon>Hyaloscypha</taxon>
        <taxon>Hyaloscypha bicolor</taxon>
    </lineage>
</organism>